<protein>
    <recommendedName>
        <fullName evidence="1">Ferrous iron transporter FeoA-like domain-containing protein</fullName>
    </recommendedName>
</protein>
<proteinExistence type="predicted"/>
<feature type="domain" description="Ferrous iron transporter FeoA-like" evidence="1">
    <location>
        <begin position="3"/>
        <end position="74"/>
    </location>
</feature>
<name>A0A0W8G364_9ZZZZ</name>
<dbReference type="AlphaFoldDB" id="A0A0W8G364"/>
<dbReference type="Gene3D" id="2.30.30.90">
    <property type="match status" value="1"/>
</dbReference>
<dbReference type="InterPro" id="IPR007167">
    <property type="entry name" value="Fe-transptr_FeoA-like"/>
</dbReference>
<evidence type="ECO:0000259" key="1">
    <source>
        <dbReference type="SMART" id="SM00899"/>
    </source>
</evidence>
<dbReference type="InterPro" id="IPR038157">
    <property type="entry name" value="FeoA_core_dom"/>
</dbReference>
<accession>A0A0W8G364</accession>
<dbReference type="Pfam" id="PF04023">
    <property type="entry name" value="FeoA"/>
    <property type="match status" value="1"/>
</dbReference>
<dbReference type="EMBL" id="LNQE01000316">
    <property type="protein sequence ID" value="KUG27557.1"/>
    <property type="molecule type" value="Genomic_DNA"/>
</dbReference>
<sequence length="239" mass="25663">MLTPLTKAPVGIAMTVEKVVGRGFGERMARLGVFVGTTLTRLGDAVGVSPVKVRGPGGEAVLSGSWAAKMVVHLDDDRRLPLLECTPGATGHVEGITGQDRVAESMAALGLRENDRITFLRRLPPMAYNALVDGKTRVRLGEGLASKLLGRTPSGPVQFCGVGVGEEFTVTDILAGENARQTFESLGIRTGTRLSLLNVTAEQVMRLARHNPVVCVTRDGLRLYFQEKDADRIMVGLRE</sequence>
<dbReference type="GO" id="GO:0046914">
    <property type="term" value="F:transition metal ion binding"/>
    <property type="evidence" value="ECO:0007669"/>
    <property type="project" value="InterPro"/>
</dbReference>
<comment type="caution">
    <text evidence="2">The sequence shown here is derived from an EMBL/GenBank/DDBJ whole genome shotgun (WGS) entry which is preliminary data.</text>
</comment>
<reference evidence="2" key="1">
    <citation type="journal article" date="2015" name="Proc. Natl. Acad. Sci. U.S.A.">
        <title>Networks of energetic and metabolic interactions define dynamics in microbial communities.</title>
        <authorList>
            <person name="Embree M."/>
            <person name="Liu J.K."/>
            <person name="Al-Bassam M.M."/>
            <person name="Zengler K."/>
        </authorList>
    </citation>
    <scope>NUCLEOTIDE SEQUENCE</scope>
</reference>
<organism evidence="2">
    <name type="scientific">hydrocarbon metagenome</name>
    <dbReference type="NCBI Taxonomy" id="938273"/>
    <lineage>
        <taxon>unclassified sequences</taxon>
        <taxon>metagenomes</taxon>
        <taxon>ecological metagenomes</taxon>
    </lineage>
</organism>
<gene>
    <name evidence="2" type="ORF">ASZ90_002591</name>
</gene>
<dbReference type="SMART" id="SM00899">
    <property type="entry name" value="FeoA"/>
    <property type="match status" value="2"/>
</dbReference>
<feature type="domain" description="Ferrous iron transporter FeoA-like" evidence="1">
    <location>
        <begin position="80"/>
        <end position="152"/>
    </location>
</feature>
<evidence type="ECO:0000313" key="2">
    <source>
        <dbReference type="EMBL" id="KUG27557.1"/>
    </source>
</evidence>